<keyword evidence="8 11" id="KW-0472">Membrane</keyword>
<dbReference type="InterPro" id="IPR039426">
    <property type="entry name" value="TonB-dep_rcpt-like"/>
</dbReference>
<feature type="signal peptide" evidence="13">
    <location>
        <begin position="1"/>
        <end position="44"/>
    </location>
</feature>
<evidence type="ECO:0000256" key="10">
    <source>
        <dbReference type="ARBA" id="ARBA00023237"/>
    </source>
</evidence>
<evidence type="ECO:0000259" key="14">
    <source>
        <dbReference type="Pfam" id="PF00593"/>
    </source>
</evidence>
<dbReference type="PANTHER" id="PTHR30069:SF29">
    <property type="entry name" value="HEMOGLOBIN AND HEMOGLOBIN-HAPTOGLOBIN-BINDING PROTEIN 1-RELATED"/>
    <property type="match status" value="1"/>
</dbReference>
<dbReference type="InterPro" id="IPR037066">
    <property type="entry name" value="Plug_dom_sf"/>
</dbReference>
<dbReference type="Proteomes" id="UP000198814">
    <property type="component" value="Unassembled WGS sequence"/>
</dbReference>
<protein>
    <submittedName>
        <fullName evidence="16">Iron complex outermembrane recepter protein</fullName>
    </submittedName>
</protein>
<organism evidence="16 17">
    <name type="scientific">Nitrosomonas oligotropha</name>
    <dbReference type="NCBI Taxonomy" id="42354"/>
    <lineage>
        <taxon>Bacteria</taxon>
        <taxon>Pseudomonadati</taxon>
        <taxon>Pseudomonadota</taxon>
        <taxon>Betaproteobacteria</taxon>
        <taxon>Nitrosomonadales</taxon>
        <taxon>Nitrosomonadaceae</taxon>
        <taxon>Nitrosomonas</taxon>
    </lineage>
</organism>
<evidence type="ECO:0000256" key="2">
    <source>
        <dbReference type="ARBA" id="ARBA00009810"/>
    </source>
</evidence>
<comment type="subcellular location">
    <subcellularLocation>
        <location evidence="1 11">Cell outer membrane</location>
        <topology evidence="1 11">Multi-pass membrane protein</topology>
    </subcellularLocation>
</comment>
<dbReference type="PROSITE" id="PS52016">
    <property type="entry name" value="TONB_DEPENDENT_REC_3"/>
    <property type="match status" value="1"/>
</dbReference>
<dbReference type="InterPro" id="IPR036942">
    <property type="entry name" value="Beta-barrel_TonB_sf"/>
</dbReference>
<feature type="domain" description="TonB-dependent receptor-like beta-barrel" evidence="14">
    <location>
        <begin position="258"/>
        <end position="666"/>
    </location>
</feature>
<reference evidence="17" key="1">
    <citation type="submission" date="2016-10" db="EMBL/GenBank/DDBJ databases">
        <authorList>
            <person name="Varghese N."/>
            <person name="Submissions S."/>
        </authorList>
    </citation>
    <scope>NUCLEOTIDE SEQUENCE [LARGE SCALE GENOMIC DNA]</scope>
    <source>
        <strain evidence="17">Nm76</strain>
    </source>
</reference>
<dbReference type="Gene3D" id="2.170.130.10">
    <property type="entry name" value="TonB-dependent receptor, plug domain"/>
    <property type="match status" value="1"/>
</dbReference>
<keyword evidence="6 13" id="KW-0732">Signal</keyword>
<evidence type="ECO:0000256" key="7">
    <source>
        <dbReference type="ARBA" id="ARBA00023077"/>
    </source>
</evidence>
<feature type="domain" description="TonB-dependent receptor plug" evidence="15">
    <location>
        <begin position="77"/>
        <end position="185"/>
    </location>
</feature>
<evidence type="ECO:0000256" key="9">
    <source>
        <dbReference type="ARBA" id="ARBA00023170"/>
    </source>
</evidence>
<evidence type="ECO:0000256" key="11">
    <source>
        <dbReference type="PROSITE-ProRule" id="PRU01360"/>
    </source>
</evidence>
<keyword evidence="9" id="KW-0675">Receptor</keyword>
<keyword evidence="7 12" id="KW-0798">TonB box</keyword>
<evidence type="ECO:0000256" key="8">
    <source>
        <dbReference type="ARBA" id="ARBA00023136"/>
    </source>
</evidence>
<dbReference type="OrthoDB" id="183532at2"/>
<dbReference type="SUPFAM" id="SSF56935">
    <property type="entry name" value="Porins"/>
    <property type="match status" value="1"/>
</dbReference>
<dbReference type="InterPro" id="IPR012910">
    <property type="entry name" value="Plug_dom"/>
</dbReference>
<evidence type="ECO:0000256" key="6">
    <source>
        <dbReference type="ARBA" id="ARBA00022729"/>
    </source>
</evidence>
<evidence type="ECO:0000256" key="4">
    <source>
        <dbReference type="ARBA" id="ARBA00022452"/>
    </source>
</evidence>
<dbReference type="AlphaFoldDB" id="A0A1H8LUR3"/>
<keyword evidence="4 11" id="KW-1134">Transmembrane beta strand</keyword>
<name>A0A1H8LUR3_9PROT</name>
<dbReference type="Pfam" id="PF07715">
    <property type="entry name" value="Plug"/>
    <property type="match status" value="1"/>
</dbReference>
<keyword evidence="5 11" id="KW-0812">Transmembrane</keyword>
<comment type="similarity">
    <text evidence="2 11 12">Belongs to the TonB-dependent receptor family.</text>
</comment>
<proteinExistence type="inferred from homology"/>
<evidence type="ECO:0000313" key="17">
    <source>
        <dbReference type="Proteomes" id="UP000198814"/>
    </source>
</evidence>
<feature type="chain" id="PRO_5011789211" evidence="13">
    <location>
        <begin position="45"/>
        <end position="698"/>
    </location>
</feature>
<evidence type="ECO:0000313" key="16">
    <source>
        <dbReference type="EMBL" id="SEO08616.1"/>
    </source>
</evidence>
<evidence type="ECO:0000259" key="15">
    <source>
        <dbReference type="Pfam" id="PF07715"/>
    </source>
</evidence>
<evidence type="ECO:0000256" key="3">
    <source>
        <dbReference type="ARBA" id="ARBA00022448"/>
    </source>
</evidence>
<evidence type="ECO:0000256" key="1">
    <source>
        <dbReference type="ARBA" id="ARBA00004571"/>
    </source>
</evidence>
<dbReference type="RefSeq" id="WP_090316467.1">
    <property type="nucleotide sequence ID" value="NZ_FNOE01000004.1"/>
</dbReference>
<keyword evidence="3 11" id="KW-0813">Transport</keyword>
<sequence length="698" mass="78501">MKIFCPFTQLHPIHRKAKQQHGKTMTLRLASLFLLGYLANPAMAENQSINNQFLNLSIEELMNVKVTTVSRNPQRLTQVASAVFVITQDDIRRSGATSIPDALRMAPGVQVERVGTDKWAISVRGFNGLYANKLQVLMDGRSVYSPIFSGVLWEQQDTLMEDIERIEVIRGPAATSWGSNAVNGVINIITKKAADTQGALFTAGGGSFENGFAGARYGGMINEDTPFRVYAKGFTRGQTQALSGESANDQWHSARGGFRIDHNRGIDQFTLQSDFFSNFDGSTLDKSASNLSTSRSGDMRGHNEGGNIRFRWDRTFSEQSAFMLQAYYDRSRSQLLPIGKFDAESFDVDMQYRFPLFERHNLTWGANYRLYHNKVPDTNLLTLSPREQTNHLIGTFIRDDITLIPDRLLFTVGSRFEHNDFTGMEIQPNARLMWTPNTENSIWMAVSRAVRTPSRAENDAIINITPQLQSSIGSPLLPFPISALLNGSSGFNSEKLIAYELGYRHQFSPQASIDMTGFINDYSQMRDSALGALSLSTGSPRQLIFPFTISNQGSALTYGFETSVDWKPKDNWRLQSSYSFLHIDFSSKNFLTKSDPTGGGAEKVTPQHQLSVRSNYDFSERLQFNLWLRYISNIGFYHIPGYVTMDAKLAYKPAKNIELFVVGQNLFSQNHRETVSEFTPIVPVFIPRGVYAGVQWRF</sequence>
<accession>A0A1H8LUR3</accession>
<dbReference type="Pfam" id="PF00593">
    <property type="entry name" value="TonB_dep_Rec_b-barrel"/>
    <property type="match status" value="1"/>
</dbReference>
<dbReference type="EMBL" id="FODO01000004">
    <property type="protein sequence ID" value="SEO08616.1"/>
    <property type="molecule type" value="Genomic_DNA"/>
</dbReference>
<dbReference type="GO" id="GO:0044718">
    <property type="term" value="P:siderophore transmembrane transport"/>
    <property type="evidence" value="ECO:0007669"/>
    <property type="project" value="TreeGrafter"/>
</dbReference>
<keyword evidence="10 11" id="KW-0998">Cell outer membrane</keyword>
<dbReference type="GO" id="GO:0015344">
    <property type="term" value="F:siderophore uptake transmembrane transporter activity"/>
    <property type="evidence" value="ECO:0007669"/>
    <property type="project" value="TreeGrafter"/>
</dbReference>
<evidence type="ECO:0000256" key="13">
    <source>
        <dbReference type="SAM" id="SignalP"/>
    </source>
</evidence>
<dbReference type="STRING" id="42354.SAMN05216333_10460"/>
<keyword evidence="17" id="KW-1185">Reference proteome</keyword>
<gene>
    <name evidence="16" type="ORF">SAMN05216333_10460</name>
</gene>
<dbReference type="PANTHER" id="PTHR30069">
    <property type="entry name" value="TONB-DEPENDENT OUTER MEMBRANE RECEPTOR"/>
    <property type="match status" value="1"/>
</dbReference>
<evidence type="ECO:0000256" key="12">
    <source>
        <dbReference type="RuleBase" id="RU003357"/>
    </source>
</evidence>
<dbReference type="Gene3D" id="2.40.170.20">
    <property type="entry name" value="TonB-dependent receptor, beta-barrel domain"/>
    <property type="match status" value="1"/>
</dbReference>
<evidence type="ECO:0000256" key="5">
    <source>
        <dbReference type="ARBA" id="ARBA00022692"/>
    </source>
</evidence>
<dbReference type="InterPro" id="IPR000531">
    <property type="entry name" value="Beta-barrel_TonB"/>
</dbReference>
<dbReference type="GO" id="GO:0009279">
    <property type="term" value="C:cell outer membrane"/>
    <property type="evidence" value="ECO:0007669"/>
    <property type="project" value="UniProtKB-SubCell"/>
</dbReference>